<name>T1JE35_STRMM</name>
<dbReference type="PhylomeDB" id="T1JE35"/>
<dbReference type="AlphaFoldDB" id="T1JE35"/>
<accession>T1JE35</accession>
<proteinExistence type="predicted"/>
<dbReference type="EnsemblMetazoa" id="SMAR012072-RA">
    <property type="protein sequence ID" value="SMAR012072-PA"/>
    <property type="gene ID" value="SMAR012072"/>
</dbReference>
<evidence type="ECO:0000313" key="1">
    <source>
        <dbReference type="EnsemblMetazoa" id="SMAR012072-PA"/>
    </source>
</evidence>
<dbReference type="EMBL" id="JH432114">
    <property type="status" value="NOT_ANNOTATED_CDS"/>
    <property type="molecule type" value="Genomic_DNA"/>
</dbReference>
<dbReference type="Proteomes" id="UP000014500">
    <property type="component" value="Unassembled WGS sequence"/>
</dbReference>
<dbReference type="eggNOG" id="ENOG502SZS4">
    <property type="taxonomic scope" value="Eukaryota"/>
</dbReference>
<dbReference type="HOGENOM" id="CLU_1645874_0_0_1"/>
<reference evidence="1" key="2">
    <citation type="submission" date="2015-02" db="UniProtKB">
        <authorList>
            <consortium name="EnsemblMetazoa"/>
        </authorList>
    </citation>
    <scope>IDENTIFICATION</scope>
</reference>
<evidence type="ECO:0000313" key="2">
    <source>
        <dbReference type="Proteomes" id="UP000014500"/>
    </source>
</evidence>
<reference evidence="2" key="1">
    <citation type="submission" date="2011-05" db="EMBL/GenBank/DDBJ databases">
        <authorList>
            <person name="Richards S.R."/>
            <person name="Qu J."/>
            <person name="Jiang H."/>
            <person name="Jhangiani S.N."/>
            <person name="Agravi P."/>
            <person name="Goodspeed R."/>
            <person name="Gross S."/>
            <person name="Mandapat C."/>
            <person name="Jackson L."/>
            <person name="Mathew T."/>
            <person name="Pu L."/>
            <person name="Thornton R."/>
            <person name="Saada N."/>
            <person name="Wilczek-Boney K.B."/>
            <person name="Lee S."/>
            <person name="Kovar C."/>
            <person name="Wu Y."/>
            <person name="Scherer S.E."/>
            <person name="Worley K.C."/>
            <person name="Muzny D.M."/>
            <person name="Gibbs R."/>
        </authorList>
    </citation>
    <scope>NUCLEOTIDE SEQUENCE</scope>
    <source>
        <strain evidence="2">Brora</strain>
    </source>
</reference>
<sequence>MPGLVRLASRISRAGWIHQDQYAGVRMLGLKRRGWYAGVETTGLVRRGWYAGVGTLGYAGICRAKESVSCQCRYKSNSLRPVLHLLFKLPGIGARPFASSSPSNVIRPRDRGNCERRAGAAVSQLSGERHRSEQQRDDRSRITIRLFPRIQIKRVIINVNP</sequence>
<protein>
    <submittedName>
        <fullName evidence="1">Uncharacterized protein</fullName>
    </submittedName>
</protein>
<organism evidence="1 2">
    <name type="scientific">Strigamia maritima</name>
    <name type="common">European centipede</name>
    <name type="synonym">Geophilus maritimus</name>
    <dbReference type="NCBI Taxonomy" id="126957"/>
    <lineage>
        <taxon>Eukaryota</taxon>
        <taxon>Metazoa</taxon>
        <taxon>Ecdysozoa</taxon>
        <taxon>Arthropoda</taxon>
        <taxon>Myriapoda</taxon>
        <taxon>Chilopoda</taxon>
        <taxon>Pleurostigmophora</taxon>
        <taxon>Geophilomorpha</taxon>
        <taxon>Linotaeniidae</taxon>
        <taxon>Strigamia</taxon>
    </lineage>
</organism>
<keyword evidence="2" id="KW-1185">Reference proteome</keyword>